<reference evidence="2" key="1">
    <citation type="submission" date="2016-01" db="EMBL/GenBank/DDBJ databases">
        <title>Whole genome sequencing of Bhargavaea cecembensis T14.</title>
        <authorList>
            <person name="Hong K.W."/>
        </authorList>
    </citation>
    <scope>NUCLEOTIDE SEQUENCE [LARGE SCALE GENOMIC DNA]</scope>
    <source>
        <strain evidence="2">M19</strain>
    </source>
</reference>
<protein>
    <submittedName>
        <fullName evidence="1">Uncharacterized protein</fullName>
    </submittedName>
</protein>
<sequence>MDVKEKWNEDGNIKKNLKIVKIVKKEKKIDDMCARLRVAGDGGNGGAEEPEVDHELSAMVEKRDPVVGMHRIAEACWKR</sequence>
<dbReference type="Proteomes" id="UP000076510">
    <property type="component" value="Unassembled WGS sequence"/>
</dbReference>
<evidence type="ECO:0000313" key="2">
    <source>
        <dbReference type="Proteomes" id="UP000076510"/>
    </source>
</evidence>
<dbReference type="EMBL" id="LQQY01000006">
    <property type="protein sequence ID" value="KZE51861.1"/>
    <property type="molecule type" value="Genomic_DNA"/>
</dbReference>
<accession>A0A0J5S354</accession>
<gene>
    <name evidence="1" type="ORF">AV649_13700</name>
</gene>
<organism evidence="1 2">
    <name type="scientific">Rossellomorea marisflavi</name>
    <dbReference type="NCBI Taxonomy" id="189381"/>
    <lineage>
        <taxon>Bacteria</taxon>
        <taxon>Bacillati</taxon>
        <taxon>Bacillota</taxon>
        <taxon>Bacilli</taxon>
        <taxon>Bacillales</taxon>
        <taxon>Bacillaceae</taxon>
        <taxon>Rossellomorea</taxon>
    </lineage>
</organism>
<dbReference type="RefSeq" id="WP_048007444.1">
    <property type="nucleotide sequence ID" value="NZ_CP047095.1"/>
</dbReference>
<name>A0A0J5S354_9BACI</name>
<proteinExistence type="predicted"/>
<comment type="caution">
    <text evidence="1">The sequence shown here is derived from an EMBL/GenBank/DDBJ whole genome shotgun (WGS) entry which is preliminary data.</text>
</comment>
<dbReference type="AlphaFoldDB" id="A0A0J5S354"/>
<dbReference type="PATRIC" id="fig|189381.11.peg.4203"/>
<evidence type="ECO:0000313" key="1">
    <source>
        <dbReference type="EMBL" id="KZE51861.1"/>
    </source>
</evidence>